<dbReference type="Gene3D" id="1.25.40.1030">
    <property type="match status" value="1"/>
</dbReference>
<keyword evidence="2" id="KW-0472">Membrane</keyword>
<evidence type="ECO:0000313" key="4">
    <source>
        <dbReference type="Proteomes" id="UP000187203"/>
    </source>
</evidence>
<feature type="region of interest" description="Disordered" evidence="1">
    <location>
        <begin position="1"/>
        <end position="52"/>
    </location>
</feature>
<dbReference type="STRING" id="93759.A0A1R3KC31"/>
<organism evidence="3 4">
    <name type="scientific">Corchorus olitorius</name>
    <dbReference type="NCBI Taxonomy" id="93759"/>
    <lineage>
        <taxon>Eukaryota</taxon>
        <taxon>Viridiplantae</taxon>
        <taxon>Streptophyta</taxon>
        <taxon>Embryophyta</taxon>
        <taxon>Tracheophyta</taxon>
        <taxon>Spermatophyta</taxon>
        <taxon>Magnoliopsida</taxon>
        <taxon>eudicotyledons</taxon>
        <taxon>Gunneridae</taxon>
        <taxon>Pentapetalae</taxon>
        <taxon>rosids</taxon>
        <taxon>malvids</taxon>
        <taxon>Malvales</taxon>
        <taxon>Malvaceae</taxon>
        <taxon>Grewioideae</taxon>
        <taxon>Apeibeae</taxon>
        <taxon>Corchorus</taxon>
    </lineage>
</organism>
<accession>A0A1R3KC31</accession>
<dbReference type="EMBL" id="AWUE01014233">
    <property type="protein sequence ID" value="OMP04636.1"/>
    <property type="molecule type" value="Genomic_DNA"/>
</dbReference>
<keyword evidence="2" id="KW-0812">Transmembrane</keyword>
<name>A0A1R3KC31_9ROSI</name>
<evidence type="ECO:0000256" key="1">
    <source>
        <dbReference type="SAM" id="MobiDB-lite"/>
    </source>
</evidence>
<dbReference type="Proteomes" id="UP000187203">
    <property type="component" value="Unassembled WGS sequence"/>
</dbReference>
<feature type="compositionally biased region" description="Polar residues" evidence="1">
    <location>
        <begin position="42"/>
        <end position="52"/>
    </location>
</feature>
<dbReference type="AlphaFoldDB" id="A0A1R3KC31"/>
<protein>
    <submittedName>
        <fullName evidence="3">Uncharacterized protein</fullName>
    </submittedName>
</protein>
<reference evidence="4" key="1">
    <citation type="submission" date="2013-09" db="EMBL/GenBank/DDBJ databases">
        <title>Corchorus olitorius genome sequencing.</title>
        <authorList>
            <person name="Alam M."/>
            <person name="Haque M.S."/>
            <person name="Islam M.S."/>
            <person name="Emdad E.M."/>
            <person name="Islam M.M."/>
            <person name="Ahmed B."/>
            <person name="Halim A."/>
            <person name="Hossen Q.M.M."/>
            <person name="Hossain M.Z."/>
            <person name="Ahmed R."/>
            <person name="Khan M.M."/>
            <person name="Islam R."/>
            <person name="Rashid M.M."/>
            <person name="Khan S.A."/>
            <person name="Rahman M.S."/>
            <person name="Alam M."/>
            <person name="Yahiya A.S."/>
            <person name="Khan M.S."/>
            <person name="Azam M.S."/>
            <person name="Haque T."/>
            <person name="Lashkar M.Z.H."/>
            <person name="Akhand A.I."/>
            <person name="Morshed G."/>
            <person name="Roy S."/>
            <person name="Uddin K.S."/>
            <person name="Rabeya T."/>
            <person name="Hossain A.S."/>
            <person name="Chowdhury A."/>
            <person name="Snigdha A.R."/>
            <person name="Mortoza M.S."/>
            <person name="Matin S.A."/>
            <person name="Hoque S.M.E."/>
            <person name="Islam M.K."/>
            <person name="Roy D.K."/>
            <person name="Haider R."/>
            <person name="Moosa M.M."/>
            <person name="Elias S.M."/>
            <person name="Hasan A.M."/>
            <person name="Jahan S."/>
            <person name="Shafiuddin M."/>
            <person name="Mahmood N."/>
            <person name="Shommy N.S."/>
        </authorList>
    </citation>
    <scope>NUCLEOTIDE SEQUENCE [LARGE SCALE GENOMIC DNA]</scope>
    <source>
        <strain evidence="4">cv. O-4</strain>
    </source>
</reference>
<proteinExistence type="predicted"/>
<gene>
    <name evidence="3" type="ORF">COLO4_09444</name>
</gene>
<keyword evidence="2" id="KW-1133">Transmembrane helix</keyword>
<keyword evidence="4" id="KW-1185">Reference proteome</keyword>
<evidence type="ECO:0000313" key="3">
    <source>
        <dbReference type="EMBL" id="OMP04636.1"/>
    </source>
</evidence>
<comment type="caution">
    <text evidence="3">The sequence shown here is derived from an EMBL/GenBank/DDBJ whole genome shotgun (WGS) entry which is preliminary data.</text>
</comment>
<sequence length="338" mass="38181">MKYKPKFRPSPNVALLPRDPLNPKQTFGPDPIAHVYPPEPQTKLSSSTISNPKTKTPLALSFLRKKNSRNTKKLRSAAVRRPPSDEANYWICCSPCLHPPFDRSDRPELSRNPRIGKSQRLSLPVLIGSSPPSSGNDFLLLHLILRKRQSLVRFLFGSLLRVPLLKDLRELKFQSRHVAKPLASDVVRPMREDSKRIGITYGDPTVQMPHLNRLAYNWNIKLYNLHVFTCYILLNMWHPDVATQLVVESTVLSADPIAQKSAGLEESADPSFDDVVQCALVVSAMVNNDLISLVNTRPLKFWKEILALLCTVYFGLLVFVGYMVVDSLEIIEKAHLVT</sequence>
<feature type="transmembrane region" description="Helical" evidence="2">
    <location>
        <begin position="305"/>
        <end position="325"/>
    </location>
</feature>
<evidence type="ECO:0000256" key="2">
    <source>
        <dbReference type="SAM" id="Phobius"/>
    </source>
</evidence>